<dbReference type="EMBL" id="QNUK01000726">
    <property type="protein sequence ID" value="KAF5890097.1"/>
    <property type="molecule type" value="Genomic_DNA"/>
</dbReference>
<dbReference type="Proteomes" id="UP000727407">
    <property type="component" value="Unassembled WGS sequence"/>
</dbReference>
<protein>
    <submittedName>
        <fullName evidence="1">Transcription factor 7-like 1-B</fullName>
    </submittedName>
</protein>
<organism evidence="1 2">
    <name type="scientific">Clarias magur</name>
    <name type="common">Asian catfish</name>
    <name type="synonym">Macropteronotus magur</name>
    <dbReference type="NCBI Taxonomy" id="1594786"/>
    <lineage>
        <taxon>Eukaryota</taxon>
        <taxon>Metazoa</taxon>
        <taxon>Chordata</taxon>
        <taxon>Craniata</taxon>
        <taxon>Vertebrata</taxon>
        <taxon>Euteleostomi</taxon>
        <taxon>Actinopterygii</taxon>
        <taxon>Neopterygii</taxon>
        <taxon>Teleostei</taxon>
        <taxon>Ostariophysi</taxon>
        <taxon>Siluriformes</taxon>
        <taxon>Clariidae</taxon>
        <taxon>Clarias</taxon>
    </lineage>
</organism>
<keyword evidence="2" id="KW-1185">Reference proteome</keyword>
<gene>
    <name evidence="1" type="ORF">DAT39_020201</name>
</gene>
<accession>A0A8J4TZC9</accession>
<reference evidence="1" key="1">
    <citation type="submission" date="2020-07" db="EMBL/GenBank/DDBJ databases">
        <title>Clarias magur genome sequencing, assembly and annotation.</title>
        <authorList>
            <person name="Kushwaha B."/>
            <person name="Kumar R."/>
            <person name="Das P."/>
            <person name="Joshi C.G."/>
            <person name="Kumar D."/>
            <person name="Nagpure N.S."/>
            <person name="Pandey M."/>
            <person name="Agarwal S."/>
            <person name="Srivastava S."/>
            <person name="Singh M."/>
            <person name="Sahoo L."/>
            <person name="Jayasankar P."/>
            <person name="Meher P.K."/>
            <person name="Koringa P.G."/>
            <person name="Iquebal M.A."/>
            <person name="Das S.P."/>
            <person name="Bit A."/>
            <person name="Patnaik S."/>
            <person name="Patel N."/>
            <person name="Shah T.M."/>
            <person name="Hinsu A."/>
            <person name="Jena J.K."/>
        </authorList>
    </citation>
    <scope>NUCLEOTIDE SEQUENCE</scope>
    <source>
        <strain evidence="1">CIFAMagur01</strain>
        <tissue evidence="1">Testis</tissue>
    </source>
</reference>
<dbReference type="AlphaFoldDB" id="A0A8J4TZC9"/>
<evidence type="ECO:0000313" key="2">
    <source>
        <dbReference type="Proteomes" id="UP000727407"/>
    </source>
</evidence>
<sequence>MSALVFLLSASSEHTGKHPGPYCPGGRRSQDAPKALGEREIFTPHHKPPPSFPGIADLLEPDWLNGVVFREAEGGKKTTQNRSVIVRGSRTV</sequence>
<name>A0A8J4TZC9_CLAMG</name>
<evidence type="ECO:0000313" key="1">
    <source>
        <dbReference type="EMBL" id="KAF5890097.1"/>
    </source>
</evidence>
<proteinExistence type="predicted"/>
<comment type="caution">
    <text evidence="1">The sequence shown here is derived from an EMBL/GenBank/DDBJ whole genome shotgun (WGS) entry which is preliminary data.</text>
</comment>